<evidence type="ECO:0000313" key="2">
    <source>
        <dbReference type="Proteomes" id="UP000070404"/>
    </source>
</evidence>
<dbReference type="SUPFAM" id="SSF55129">
    <property type="entry name" value="Ribosomal protein L30p/L7e"/>
    <property type="match status" value="1"/>
</dbReference>
<feature type="non-terminal residue" evidence="1">
    <location>
        <position position="1"/>
    </location>
</feature>
<accession>A0A133VJG2</accession>
<dbReference type="Gene3D" id="1.10.15.30">
    <property type="match status" value="1"/>
</dbReference>
<dbReference type="EMBL" id="LHYF01000033">
    <property type="protein sequence ID" value="KXB06576.1"/>
    <property type="molecule type" value="Genomic_DNA"/>
</dbReference>
<gene>
    <name evidence="1" type="primary">rpl30p</name>
    <name evidence="1" type="ORF">AKJ52_01990</name>
</gene>
<keyword evidence="2" id="KW-1185">Reference proteome</keyword>
<protein>
    <submittedName>
        <fullName evidence="1">50S ribosomal protein L30</fullName>
    </submittedName>
</protein>
<dbReference type="Proteomes" id="UP000070404">
    <property type="component" value="Unassembled WGS sequence"/>
</dbReference>
<evidence type="ECO:0000313" key="1">
    <source>
        <dbReference type="EMBL" id="KXB06576.1"/>
    </source>
</evidence>
<name>A0A133VJG2_9EURY</name>
<keyword evidence="1" id="KW-0687">Ribonucleoprotein</keyword>
<dbReference type="InterPro" id="IPR036919">
    <property type="entry name" value="Ribo_uL30_ferredoxin-like_sf"/>
</dbReference>
<reference evidence="1 2" key="1">
    <citation type="journal article" date="2016" name="Sci. Rep.">
        <title>Metabolic traits of an uncultured archaeal lineage -MSBL1- from brine pools of the Red Sea.</title>
        <authorList>
            <person name="Mwirichia R."/>
            <person name="Alam I."/>
            <person name="Rashid M."/>
            <person name="Vinu M."/>
            <person name="Ba-Alawi W."/>
            <person name="Anthony Kamau A."/>
            <person name="Kamanda Ngugi D."/>
            <person name="Goker M."/>
            <person name="Klenk H.P."/>
            <person name="Bajic V."/>
            <person name="Stingl U."/>
        </authorList>
    </citation>
    <scope>NUCLEOTIDE SEQUENCE [LARGE SCALE GENOMIC DNA]</scope>
    <source>
        <strain evidence="1">SCGC-AAA382C18</strain>
    </source>
</reference>
<dbReference type="AlphaFoldDB" id="A0A133VJG2"/>
<dbReference type="GO" id="GO:0005840">
    <property type="term" value="C:ribosome"/>
    <property type="evidence" value="ECO:0007669"/>
    <property type="project" value="UniProtKB-KW"/>
</dbReference>
<comment type="caution">
    <text evidence="1">The sequence shown here is derived from an EMBL/GenBank/DDBJ whole genome shotgun (WGS) entry which is preliminary data.</text>
</comment>
<sequence>GEINSDTLEKLLVERGELKGGKSVTDDIIQEKTPYETLEEFAEAVCNDEATLEDIDELKEVFRLHPPKKGFEMTRRSFEHGGALGFRGEEINGLIQRMI</sequence>
<keyword evidence="1" id="KW-0689">Ribosomal protein</keyword>
<organism evidence="1 2">
    <name type="scientific">candidate division MSBL1 archaeon SCGC-AAA382C18</name>
    <dbReference type="NCBI Taxonomy" id="1698281"/>
    <lineage>
        <taxon>Archaea</taxon>
        <taxon>Methanobacteriati</taxon>
        <taxon>Methanobacteriota</taxon>
        <taxon>candidate division MSBL1</taxon>
    </lineage>
</organism>
<proteinExistence type="predicted"/>